<evidence type="ECO:0000259" key="6">
    <source>
        <dbReference type="Pfam" id="PF00924"/>
    </source>
</evidence>
<dbReference type="OrthoDB" id="252961at2157"/>
<gene>
    <name evidence="7" type="ORF">EWF95_12175</name>
</gene>
<keyword evidence="3 5" id="KW-1133">Transmembrane helix</keyword>
<dbReference type="GO" id="GO:0008381">
    <property type="term" value="F:mechanosensitive monoatomic ion channel activity"/>
    <property type="evidence" value="ECO:0007669"/>
    <property type="project" value="InterPro"/>
</dbReference>
<organism evidence="7 8">
    <name type="scientific">Halonotius roseus</name>
    <dbReference type="NCBI Taxonomy" id="2511997"/>
    <lineage>
        <taxon>Archaea</taxon>
        <taxon>Methanobacteriati</taxon>
        <taxon>Methanobacteriota</taxon>
        <taxon>Stenosarchaea group</taxon>
        <taxon>Halobacteria</taxon>
        <taxon>Halobacteriales</taxon>
        <taxon>Haloferacaceae</taxon>
        <taxon>Halonotius</taxon>
    </lineage>
</organism>
<protein>
    <submittedName>
        <fullName evidence="7">Mechanosensitive ion channel</fullName>
    </submittedName>
</protein>
<dbReference type="InterPro" id="IPR023408">
    <property type="entry name" value="MscS_beta-dom_sf"/>
</dbReference>
<keyword evidence="2 5" id="KW-0812">Transmembrane</keyword>
<sequence>MLLQLPSQANVVSSVTAEFVRDIIAVFPRLLSGTVFLVLVYLLIRFIKAVLRSALGRLYADEEQLIVDLGVTMASLLLWFGAGLTLLKIVGMGDVAASLGTATGFVALGVAFALKEMLADTVAGVYLLQDADFNEGDRVTTASVTGTVTGIDLRKTRIRGDDGDLIVVANRDVEKKWVQEVDSDGEVEESAADVGA</sequence>
<dbReference type="EMBL" id="SESI01000004">
    <property type="protein sequence ID" value="TQQ78884.1"/>
    <property type="molecule type" value="Genomic_DNA"/>
</dbReference>
<evidence type="ECO:0000313" key="8">
    <source>
        <dbReference type="Proteomes" id="UP000315385"/>
    </source>
</evidence>
<accession>A0A544QKK5</accession>
<evidence type="ECO:0000256" key="2">
    <source>
        <dbReference type="ARBA" id="ARBA00022692"/>
    </source>
</evidence>
<evidence type="ECO:0000256" key="5">
    <source>
        <dbReference type="SAM" id="Phobius"/>
    </source>
</evidence>
<dbReference type="GO" id="GO:0016020">
    <property type="term" value="C:membrane"/>
    <property type="evidence" value="ECO:0007669"/>
    <property type="project" value="UniProtKB-SubCell"/>
</dbReference>
<dbReference type="Gene3D" id="2.30.30.60">
    <property type="match status" value="1"/>
</dbReference>
<dbReference type="AlphaFoldDB" id="A0A544QKK5"/>
<keyword evidence="4 5" id="KW-0472">Membrane</keyword>
<dbReference type="RefSeq" id="WP_142444361.1">
    <property type="nucleotide sequence ID" value="NZ_SESI01000004.1"/>
</dbReference>
<dbReference type="InterPro" id="IPR010920">
    <property type="entry name" value="LSM_dom_sf"/>
</dbReference>
<feature type="transmembrane region" description="Helical" evidence="5">
    <location>
        <begin position="95"/>
        <end position="114"/>
    </location>
</feature>
<evidence type="ECO:0000256" key="3">
    <source>
        <dbReference type="ARBA" id="ARBA00022989"/>
    </source>
</evidence>
<dbReference type="InterPro" id="IPR006685">
    <property type="entry name" value="MscS_channel_2nd"/>
</dbReference>
<dbReference type="PANTHER" id="PTHR30221">
    <property type="entry name" value="SMALL-CONDUCTANCE MECHANOSENSITIVE CHANNEL"/>
    <property type="match status" value="1"/>
</dbReference>
<dbReference type="SUPFAM" id="SSF50182">
    <property type="entry name" value="Sm-like ribonucleoproteins"/>
    <property type="match status" value="1"/>
</dbReference>
<dbReference type="InterPro" id="IPR045275">
    <property type="entry name" value="MscS_archaea/bacteria_type"/>
</dbReference>
<dbReference type="Pfam" id="PF00924">
    <property type="entry name" value="MS_channel_2nd"/>
    <property type="match status" value="1"/>
</dbReference>
<proteinExistence type="predicted"/>
<evidence type="ECO:0000256" key="4">
    <source>
        <dbReference type="ARBA" id="ARBA00023136"/>
    </source>
</evidence>
<feature type="transmembrane region" description="Helical" evidence="5">
    <location>
        <begin position="23"/>
        <end position="44"/>
    </location>
</feature>
<feature type="transmembrane region" description="Helical" evidence="5">
    <location>
        <begin position="65"/>
        <end position="89"/>
    </location>
</feature>
<dbReference type="Proteomes" id="UP000315385">
    <property type="component" value="Unassembled WGS sequence"/>
</dbReference>
<comment type="caution">
    <text evidence="7">The sequence shown here is derived from an EMBL/GenBank/DDBJ whole genome shotgun (WGS) entry which is preliminary data.</text>
</comment>
<keyword evidence="8" id="KW-1185">Reference proteome</keyword>
<feature type="domain" description="Mechanosensitive ion channel MscS" evidence="6">
    <location>
        <begin position="117"/>
        <end position="173"/>
    </location>
</feature>
<reference evidence="7 8" key="1">
    <citation type="submission" date="2019-02" db="EMBL/GenBank/DDBJ databases">
        <title>Halonotius sp. a new haloqrchaeon isolated from saline water.</title>
        <authorList>
            <person name="Duran-Viseras A."/>
            <person name="Sanchez-Porro C."/>
            <person name="Ventosa A."/>
        </authorList>
    </citation>
    <scope>NUCLEOTIDE SEQUENCE [LARGE SCALE GENOMIC DNA]</scope>
    <source>
        <strain evidence="7 8">F9-27</strain>
    </source>
</reference>
<dbReference type="Gene3D" id="1.10.287.1260">
    <property type="match status" value="1"/>
</dbReference>
<evidence type="ECO:0000256" key="1">
    <source>
        <dbReference type="ARBA" id="ARBA00004370"/>
    </source>
</evidence>
<name>A0A544QKK5_9EURY</name>
<dbReference type="PANTHER" id="PTHR30221:SF1">
    <property type="entry name" value="SMALL-CONDUCTANCE MECHANOSENSITIVE CHANNEL"/>
    <property type="match status" value="1"/>
</dbReference>
<evidence type="ECO:0000313" key="7">
    <source>
        <dbReference type="EMBL" id="TQQ78884.1"/>
    </source>
</evidence>
<comment type="subcellular location">
    <subcellularLocation>
        <location evidence="1">Membrane</location>
    </subcellularLocation>
</comment>